<gene>
    <name evidence="2" type="ORF">G7057_06770</name>
</gene>
<reference evidence="2 3" key="1">
    <citation type="journal article" date="2017" name="Int. J. Syst. Evol. Microbiol.">
        <title>Jeotgalibaca porci sp. nov. and Jeotgalibaca arthritidis sp. nov., isolated from pigs, and emended description of the genus Jeotgalibaca.</title>
        <authorList>
            <person name="Zamora L."/>
            <person name="Perez-Sancho M."/>
            <person name="Dominguez L."/>
            <person name="Fernandez-Garayzabal J.F."/>
            <person name="Vela A.I."/>
        </authorList>
    </citation>
    <scope>NUCLEOTIDE SEQUENCE [LARGE SCALE GENOMIC DNA]</scope>
    <source>
        <strain evidence="2 3">CECT 9157</strain>
    </source>
</reference>
<proteinExistence type="predicted"/>
<organism evidence="2 3">
    <name type="scientific">Jeotgalibaca arthritidis</name>
    <dbReference type="NCBI Taxonomy" id="1868794"/>
    <lineage>
        <taxon>Bacteria</taxon>
        <taxon>Bacillati</taxon>
        <taxon>Bacillota</taxon>
        <taxon>Bacilli</taxon>
        <taxon>Lactobacillales</taxon>
        <taxon>Carnobacteriaceae</taxon>
        <taxon>Jeotgalibaca</taxon>
    </lineage>
</organism>
<feature type="transmembrane region" description="Helical" evidence="1">
    <location>
        <begin position="132"/>
        <end position="152"/>
    </location>
</feature>
<evidence type="ECO:0000313" key="3">
    <source>
        <dbReference type="Proteomes" id="UP000501451"/>
    </source>
</evidence>
<dbReference type="EMBL" id="CP049740">
    <property type="protein sequence ID" value="QII83148.1"/>
    <property type="molecule type" value="Genomic_DNA"/>
</dbReference>
<dbReference type="Pfam" id="PF09997">
    <property type="entry name" value="DUF2238"/>
    <property type="match status" value="1"/>
</dbReference>
<sequence>MIVLALLVVSIFYATYMLFQSSGGIAEQEGERVKTDYILMILQCLVGAIVIFIPKEVEQRFKVHIPNMIEITYFIFLFCAIYLGEVRNFYYRVPYWDVILHFFSAAMLGAIGFILVDYLAAANPLKLKLSPFFVSFFAYCFAITCGVVWEIYEFLADGLLQTNMQKFITAQGEVLIGRAALVDTMKDIIVDAVGALIIVVLGYYSLKRKQDKKC</sequence>
<accession>A0A6G7KCZ5</accession>
<name>A0A6G7KCZ5_9LACT</name>
<dbReference type="Proteomes" id="UP000501451">
    <property type="component" value="Chromosome"/>
</dbReference>
<feature type="transmembrane region" description="Helical" evidence="1">
    <location>
        <begin position="188"/>
        <end position="206"/>
    </location>
</feature>
<dbReference type="AlphaFoldDB" id="A0A6G7KCZ5"/>
<evidence type="ECO:0000313" key="2">
    <source>
        <dbReference type="EMBL" id="QII83148.1"/>
    </source>
</evidence>
<feature type="transmembrane region" description="Helical" evidence="1">
    <location>
        <begin position="98"/>
        <end position="120"/>
    </location>
</feature>
<evidence type="ECO:0000256" key="1">
    <source>
        <dbReference type="SAM" id="Phobius"/>
    </source>
</evidence>
<feature type="transmembrane region" description="Helical" evidence="1">
    <location>
        <begin position="36"/>
        <end position="53"/>
    </location>
</feature>
<keyword evidence="1" id="KW-0472">Membrane</keyword>
<dbReference type="KEGG" id="jar:G7057_06770"/>
<dbReference type="InterPro" id="IPR014509">
    <property type="entry name" value="YjdF-like"/>
</dbReference>
<keyword evidence="1" id="KW-0812">Transmembrane</keyword>
<keyword evidence="1" id="KW-1133">Transmembrane helix</keyword>
<feature type="transmembrane region" description="Helical" evidence="1">
    <location>
        <begin position="65"/>
        <end position="83"/>
    </location>
</feature>
<keyword evidence="3" id="KW-1185">Reference proteome</keyword>
<protein>
    <submittedName>
        <fullName evidence="2">Uncharacterized protein</fullName>
    </submittedName>
</protein>